<accession>Q6HMM0</accession>
<proteinExistence type="predicted"/>
<name>Q6HMM0_BACHK</name>
<organism evidence="1 2">
    <name type="scientific">Bacillus thuringiensis subsp. konkukian (strain 97-27)</name>
    <dbReference type="NCBI Taxonomy" id="281309"/>
    <lineage>
        <taxon>Bacteria</taxon>
        <taxon>Bacillati</taxon>
        <taxon>Bacillota</taxon>
        <taxon>Bacilli</taxon>
        <taxon>Bacillales</taxon>
        <taxon>Bacillaceae</taxon>
        <taxon>Bacillus</taxon>
        <taxon>Bacillus cereus group</taxon>
    </lineage>
</organism>
<evidence type="ECO:0000313" key="1">
    <source>
        <dbReference type="EMBL" id="AAT59213.1"/>
    </source>
</evidence>
<dbReference type="Proteomes" id="UP000001301">
    <property type="component" value="Chromosome"/>
</dbReference>
<evidence type="ECO:0000313" key="2">
    <source>
        <dbReference type="Proteomes" id="UP000001301"/>
    </source>
</evidence>
<dbReference type="RefSeq" id="WP_000968190.1">
    <property type="nucleotide sequence ID" value="NC_005957.1"/>
</dbReference>
<dbReference type="KEGG" id="btk:BT9727_0858"/>
<protein>
    <recommendedName>
        <fullName evidence="3">Sigma-O factor regulatory protein RsoA</fullName>
    </recommendedName>
</protein>
<dbReference type="EMBL" id="AE017355">
    <property type="protein sequence ID" value="AAT59213.1"/>
    <property type="molecule type" value="Genomic_DNA"/>
</dbReference>
<reference evidence="1 2" key="1">
    <citation type="journal article" date="2006" name="J. Bacteriol.">
        <title>Pathogenomic sequence analysis of Bacillus cereus and Bacillus thuringiensis isolates closely related to Bacillus anthracis.</title>
        <authorList>
            <person name="Han C.S."/>
            <person name="Xie G."/>
            <person name="Challacombe J.F."/>
            <person name="Altherr M.R."/>
            <person name="Bhotika S.S."/>
            <person name="Brown N."/>
            <person name="Bruce D."/>
            <person name="Campbell C.S."/>
            <person name="Campbell M.L."/>
            <person name="Chen J."/>
            <person name="Chertkov O."/>
            <person name="Cleland C."/>
            <person name="Dimitrijevic M."/>
            <person name="Doggett N.A."/>
            <person name="Fawcett J.J."/>
            <person name="Glavina T."/>
            <person name="Goodwin L.A."/>
            <person name="Green L.D."/>
            <person name="Hill K.K."/>
            <person name="Hitchcock P."/>
            <person name="Jackson P.J."/>
            <person name="Keim P."/>
            <person name="Kewalramani A.R."/>
            <person name="Longmire J."/>
            <person name="Lucas S."/>
            <person name="Malfatti S."/>
            <person name="McMurry K."/>
            <person name="Meincke L.J."/>
            <person name="Misra M."/>
            <person name="Moseman B.L."/>
            <person name="Mundt M."/>
            <person name="Munk A.C."/>
            <person name="Okinaka R.T."/>
            <person name="Parson-Quintana B."/>
            <person name="Reilly L.P."/>
            <person name="Richardson P."/>
            <person name="Robinson D.L."/>
            <person name="Rubin E."/>
            <person name="Saunders E."/>
            <person name="Tapia R."/>
            <person name="Tesmer J.G."/>
            <person name="Thayer N."/>
            <person name="Thompson L.S."/>
            <person name="Tice H."/>
            <person name="Ticknor L.O."/>
            <person name="Wills P.L."/>
            <person name="Brettin T.S."/>
            <person name="Gilna P."/>
        </authorList>
    </citation>
    <scope>NUCLEOTIDE SEQUENCE [LARGE SCALE GENOMIC DNA]</scope>
    <source>
        <strain evidence="1 2">97-27</strain>
    </source>
</reference>
<dbReference type="PATRIC" id="fig|281309.8.peg.901"/>
<dbReference type="AlphaFoldDB" id="Q6HMM0"/>
<evidence type="ECO:0008006" key="3">
    <source>
        <dbReference type="Google" id="ProtNLM"/>
    </source>
</evidence>
<gene>
    <name evidence="1" type="ordered locus">BT9727_0858</name>
</gene>
<dbReference type="HOGENOM" id="CLU_189919_1_0_9"/>
<sequence>MMAMPNFKFSSDNNFEVILNLFLPKIKKSLKNTPFQERADLEQEIKLKIYEKIDVFDNFSAPGFFDFIEGVNEIKSTF</sequence>